<feature type="modified residue" description="4-aspartylphosphate" evidence="9">
    <location>
        <position position="53"/>
    </location>
</feature>
<keyword evidence="5" id="KW-0805">Transcription regulation</keyword>
<feature type="domain" description="Response regulatory" evidence="10">
    <location>
        <begin position="2"/>
        <end position="118"/>
    </location>
</feature>
<keyword evidence="2" id="KW-0963">Cytoplasm</keyword>
<dbReference type="InterPro" id="IPR011006">
    <property type="entry name" value="CheY-like_superfamily"/>
</dbReference>
<keyword evidence="6" id="KW-0238">DNA-binding</keyword>
<evidence type="ECO:0000313" key="11">
    <source>
        <dbReference type="EMBL" id="AIC96172.1"/>
    </source>
</evidence>
<accession>A0A060M178</accession>
<keyword evidence="4" id="KW-0902">Two-component regulatory system</keyword>
<dbReference type="InterPro" id="IPR001789">
    <property type="entry name" value="Sig_transdc_resp-reg_receiver"/>
</dbReference>
<organism evidence="11 12">
    <name type="scientific">Shouchella lehensis G1</name>
    <dbReference type="NCBI Taxonomy" id="1246626"/>
    <lineage>
        <taxon>Bacteria</taxon>
        <taxon>Bacillati</taxon>
        <taxon>Bacillota</taxon>
        <taxon>Bacilli</taxon>
        <taxon>Bacillales</taxon>
        <taxon>Bacillaceae</taxon>
        <taxon>Shouchella</taxon>
    </lineage>
</organism>
<dbReference type="PIRSF" id="PIRSF006171">
    <property type="entry name" value="RR_citrat_malat"/>
    <property type="match status" value="1"/>
</dbReference>
<dbReference type="STRING" id="1246626.BleG1_3625"/>
<evidence type="ECO:0000256" key="3">
    <source>
        <dbReference type="ARBA" id="ARBA00022553"/>
    </source>
</evidence>
<dbReference type="GO" id="GO:0003700">
    <property type="term" value="F:DNA-binding transcription factor activity"/>
    <property type="evidence" value="ECO:0007669"/>
    <property type="project" value="InterPro"/>
</dbReference>
<proteinExistence type="predicted"/>
<dbReference type="AlphaFoldDB" id="A0A060M178"/>
<evidence type="ECO:0000256" key="9">
    <source>
        <dbReference type="PROSITE-ProRule" id="PRU00169"/>
    </source>
</evidence>
<name>A0A060M178_9BACI</name>
<evidence type="ECO:0000256" key="7">
    <source>
        <dbReference type="ARBA" id="ARBA00023159"/>
    </source>
</evidence>
<protein>
    <submittedName>
        <fullName evidence="11">Transcriptional regulatory protein CitT</fullName>
    </submittedName>
</protein>
<reference evidence="11 12" key="1">
    <citation type="journal article" date="2014" name="Gene">
        <title>A comparative genomic analysis of the alkalitolerant soil bacterium Bacillus lehensis G1.</title>
        <authorList>
            <person name="Noor Y.M."/>
            <person name="Samsulrizal N.H."/>
            <person name="Jema'on N.A."/>
            <person name="Low K.O."/>
            <person name="Ramli A.N."/>
            <person name="Alias N.I."/>
            <person name="Damis S.I."/>
            <person name="Fuzi S.F."/>
            <person name="Isa M.N."/>
            <person name="Murad A.M."/>
            <person name="Raih M.F."/>
            <person name="Bakar F.D."/>
            <person name="Najimudin N."/>
            <person name="Mahadi N.M."/>
            <person name="Illias R.M."/>
        </authorList>
    </citation>
    <scope>NUCLEOTIDE SEQUENCE [LARGE SCALE GENOMIC DNA]</scope>
    <source>
        <strain evidence="11 12">G1</strain>
    </source>
</reference>
<dbReference type="PANTHER" id="PTHR45526">
    <property type="entry name" value="TRANSCRIPTIONAL REGULATORY PROTEIN DPIA"/>
    <property type="match status" value="1"/>
</dbReference>
<evidence type="ECO:0000256" key="2">
    <source>
        <dbReference type="ARBA" id="ARBA00022490"/>
    </source>
</evidence>
<dbReference type="SMART" id="SM00448">
    <property type="entry name" value="REC"/>
    <property type="match status" value="1"/>
</dbReference>
<dbReference type="GO" id="GO:0005737">
    <property type="term" value="C:cytoplasm"/>
    <property type="evidence" value="ECO:0007669"/>
    <property type="project" value="UniProtKB-SubCell"/>
</dbReference>
<dbReference type="Pfam" id="PF20714">
    <property type="entry name" value="HTH_64"/>
    <property type="match status" value="1"/>
</dbReference>
<sequence length="223" mass="25410">MNVMIAEDDYHVAGIHEKFLQQLPDIHVVAKAQTANETIQLVNRYQPDLVLLDVYLPDQLGVDVVEQLYEVAPHVQIILITAATEKDIFTEALHLGVIDYLIKPIAFERLKEAIEKAQAQSKQLKQSPRITQALADSFFLRVKDNSDKESELPKGIDRLTLEKVRHLLSKQQDGITAEALGKEFGASRTTSRRYLEYLISIDEAKAELEYGIVGRPERKYWKL</sequence>
<keyword evidence="3 9" id="KW-0597">Phosphoprotein</keyword>
<evidence type="ECO:0000256" key="1">
    <source>
        <dbReference type="ARBA" id="ARBA00004496"/>
    </source>
</evidence>
<gene>
    <name evidence="11" type="ORF">BleG1_3625</name>
</gene>
<dbReference type="SUPFAM" id="SSF52172">
    <property type="entry name" value="CheY-like"/>
    <property type="match status" value="1"/>
</dbReference>
<keyword evidence="7" id="KW-0010">Activator</keyword>
<keyword evidence="8" id="KW-0804">Transcription</keyword>
<evidence type="ECO:0000256" key="8">
    <source>
        <dbReference type="ARBA" id="ARBA00023163"/>
    </source>
</evidence>
<dbReference type="Proteomes" id="UP000027142">
    <property type="component" value="Chromosome"/>
</dbReference>
<dbReference type="Gene3D" id="3.40.50.2300">
    <property type="match status" value="1"/>
</dbReference>
<keyword evidence="12" id="KW-1185">Reference proteome</keyword>
<dbReference type="Pfam" id="PF00072">
    <property type="entry name" value="Response_reg"/>
    <property type="match status" value="1"/>
</dbReference>
<evidence type="ECO:0000259" key="10">
    <source>
        <dbReference type="PROSITE" id="PS50110"/>
    </source>
</evidence>
<dbReference type="InterPro" id="IPR048714">
    <property type="entry name" value="DpiA-like_HTH"/>
</dbReference>
<dbReference type="PATRIC" id="fig|1246626.3.peg.3615"/>
<dbReference type="GO" id="GO:0000156">
    <property type="term" value="F:phosphorelay response regulator activity"/>
    <property type="evidence" value="ECO:0007669"/>
    <property type="project" value="TreeGrafter"/>
</dbReference>
<dbReference type="InterPro" id="IPR024187">
    <property type="entry name" value="Sig_transdc_resp-reg_cit/mal"/>
</dbReference>
<dbReference type="PANTHER" id="PTHR45526:SF6">
    <property type="entry name" value="TRANSCRIPTIONAL REGULATORY PROTEIN CITT"/>
    <property type="match status" value="1"/>
</dbReference>
<dbReference type="GO" id="GO:0003677">
    <property type="term" value="F:DNA binding"/>
    <property type="evidence" value="ECO:0007669"/>
    <property type="project" value="UniProtKB-KW"/>
</dbReference>
<dbReference type="EMBL" id="CP003923">
    <property type="protein sequence ID" value="AIC96172.1"/>
    <property type="molecule type" value="Genomic_DNA"/>
</dbReference>
<dbReference type="PROSITE" id="PS50110">
    <property type="entry name" value="RESPONSE_REGULATORY"/>
    <property type="match status" value="1"/>
</dbReference>
<dbReference type="eggNOG" id="COG4565">
    <property type="taxonomic scope" value="Bacteria"/>
</dbReference>
<dbReference type="HOGENOM" id="CLU_000445_39_0_9"/>
<dbReference type="InterPro" id="IPR051271">
    <property type="entry name" value="2C-system_Tx_regulators"/>
</dbReference>
<dbReference type="KEGG" id="ble:BleG1_3625"/>
<evidence type="ECO:0000313" key="12">
    <source>
        <dbReference type="Proteomes" id="UP000027142"/>
    </source>
</evidence>
<evidence type="ECO:0000256" key="4">
    <source>
        <dbReference type="ARBA" id="ARBA00023012"/>
    </source>
</evidence>
<evidence type="ECO:0000256" key="5">
    <source>
        <dbReference type="ARBA" id="ARBA00023015"/>
    </source>
</evidence>
<evidence type="ECO:0000256" key="6">
    <source>
        <dbReference type="ARBA" id="ARBA00023125"/>
    </source>
</evidence>
<comment type="subcellular location">
    <subcellularLocation>
        <location evidence="1">Cytoplasm</location>
    </subcellularLocation>
</comment>